<keyword evidence="2" id="KW-1185">Reference proteome</keyword>
<evidence type="ECO:0000313" key="2">
    <source>
        <dbReference type="Proteomes" id="UP001165960"/>
    </source>
</evidence>
<sequence>MKSTFFSIVLLALTSAAPTNPPATDKPQANNNPGNEAAVVSGLVFDEEDIPYDEFMKTSKTASTNPPSIDKPQSNTNSGNELEVVSDLV</sequence>
<dbReference type="Proteomes" id="UP001165960">
    <property type="component" value="Unassembled WGS sequence"/>
</dbReference>
<proteinExistence type="predicted"/>
<comment type="caution">
    <text evidence="1">The sequence shown here is derived from an EMBL/GenBank/DDBJ whole genome shotgun (WGS) entry which is preliminary data.</text>
</comment>
<reference evidence="1" key="1">
    <citation type="submission" date="2022-04" db="EMBL/GenBank/DDBJ databases">
        <title>Genome of the entomopathogenic fungus Entomophthora muscae.</title>
        <authorList>
            <person name="Elya C."/>
            <person name="Lovett B.R."/>
            <person name="Lee E."/>
            <person name="Macias A.M."/>
            <person name="Hajek A.E."/>
            <person name="De Bivort B.L."/>
            <person name="Kasson M.T."/>
            <person name="De Fine Licht H.H."/>
            <person name="Stajich J.E."/>
        </authorList>
    </citation>
    <scope>NUCLEOTIDE SEQUENCE</scope>
    <source>
        <strain evidence="1">Berkeley</strain>
    </source>
</reference>
<protein>
    <submittedName>
        <fullName evidence="1">Uncharacterized protein</fullName>
    </submittedName>
</protein>
<accession>A0ACC2S3G5</accession>
<gene>
    <name evidence="1" type="ORF">DSO57_1027680</name>
</gene>
<name>A0ACC2S3G5_9FUNG</name>
<evidence type="ECO:0000313" key="1">
    <source>
        <dbReference type="EMBL" id="KAJ9056919.1"/>
    </source>
</evidence>
<dbReference type="EMBL" id="QTSX02005850">
    <property type="protein sequence ID" value="KAJ9056919.1"/>
    <property type="molecule type" value="Genomic_DNA"/>
</dbReference>
<organism evidence="1 2">
    <name type="scientific">Entomophthora muscae</name>
    <dbReference type="NCBI Taxonomy" id="34485"/>
    <lineage>
        <taxon>Eukaryota</taxon>
        <taxon>Fungi</taxon>
        <taxon>Fungi incertae sedis</taxon>
        <taxon>Zoopagomycota</taxon>
        <taxon>Entomophthoromycotina</taxon>
        <taxon>Entomophthoromycetes</taxon>
        <taxon>Entomophthorales</taxon>
        <taxon>Entomophthoraceae</taxon>
        <taxon>Entomophthora</taxon>
    </lineage>
</organism>